<keyword evidence="1" id="KW-1133">Transmembrane helix</keyword>
<protein>
    <submittedName>
        <fullName evidence="2">DUF2177 family protein</fullName>
    </submittedName>
</protein>
<feature type="transmembrane region" description="Helical" evidence="1">
    <location>
        <begin position="130"/>
        <end position="149"/>
    </location>
</feature>
<accession>A0A372EGF2</accession>
<comment type="caution">
    <text evidence="2">The sequence shown here is derived from an EMBL/GenBank/DDBJ whole genome shotgun (WGS) entry which is preliminary data.</text>
</comment>
<dbReference type="Proteomes" id="UP000261931">
    <property type="component" value="Unassembled WGS sequence"/>
</dbReference>
<dbReference type="AlphaFoldDB" id="A0A372EGF2"/>
<dbReference type="Pfam" id="PF09945">
    <property type="entry name" value="DUF2177"/>
    <property type="match status" value="1"/>
</dbReference>
<evidence type="ECO:0000313" key="3">
    <source>
        <dbReference type="Proteomes" id="UP000261931"/>
    </source>
</evidence>
<keyword evidence="1" id="KW-0472">Membrane</keyword>
<dbReference type="EMBL" id="QVLS01000011">
    <property type="protein sequence ID" value="RFP77482.1"/>
    <property type="molecule type" value="Genomic_DNA"/>
</dbReference>
<feature type="transmembrane region" description="Helical" evidence="1">
    <location>
        <begin position="92"/>
        <end position="110"/>
    </location>
</feature>
<name>A0A372EGF2_9BURK</name>
<feature type="transmembrane region" description="Helical" evidence="1">
    <location>
        <begin position="25"/>
        <end position="44"/>
    </location>
</feature>
<organism evidence="2 3">
    <name type="scientific">Hydrogenophaga borbori</name>
    <dbReference type="NCBI Taxonomy" id="2294117"/>
    <lineage>
        <taxon>Bacteria</taxon>
        <taxon>Pseudomonadati</taxon>
        <taxon>Pseudomonadota</taxon>
        <taxon>Betaproteobacteria</taxon>
        <taxon>Burkholderiales</taxon>
        <taxon>Comamonadaceae</taxon>
        <taxon>Hydrogenophaga</taxon>
    </lineage>
</organism>
<reference evidence="2 3" key="1">
    <citation type="submission" date="2018-08" db="EMBL/GenBank/DDBJ databases">
        <title>Hydrogenophaga sp. LA-38 isolated from sludge.</title>
        <authorList>
            <person name="Im W.-T."/>
        </authorList>
    </citation>
    <scope>NUCLEOTIDE SEQUENCE [LARGE SCALE GENOMIC DNA]</scope>
    <source>
        <strain evidence="2 3">LA-38</strain>
    </source>
</reference>
<evidence type="ECO:0000256" key="1">
    <source>
        <dbReference type="SAM" id="Phobius"/>
    </source>
</evidence>
<gene>
    <name evidence="2" type="ORF">DY262_17170</name>
</gene>
<dbReference type="InterPro" id="IPR018687">
    <property type="entry name" value="DUF2177_membr"/>
</dbReference>
<keyword evidence="3" id="KW-1185">Reference proteome</keyword>
<keyword evidence="1" id="KW-0812">Transmembrane</keyword>
<feature type="transmembrane region" description="Helical" evidence="1">
    <location>
        <begin position="64"/>
        <end position="85"/>
    </location>
</feature>
<evidence type="ECO:0000313" key="2">
    <source>
        <dbReference type="EMBL" id="RFP77482.1"/>
    </source>
</evidence>
<sequence>MPHTTSHAPAATVSSGAAPAWRWPLAYALTALVFLALDAVWLSSMHTALYQPAIGHLLSGTVDWTAAGLFYALYITGLLVFAVAPALTSGRWGVALGRGALFGLLAYATYDLTNQATLRDWPWRVTLADLAWGAFVSGTASGLAARFTLATCRRARPANGR</sequence>
<proteinExistence type="predicted"/>
<dbReference type="RefSeq" id="WP_116960322.1">
    <property type="nucleotide sequence ID" value="NZ_QVLS01000011.1"/>
</dbReference>